<dbReference type="WBParaSite" id="HCON_00168470-00001">
    <property type="protein sequence ID" value="HCON_00168470-00001"/>
    <property type="gene ID" value="HCON_00168470"/>
</dbReference>
<name>A0A7I4Z1F4_HAECO</name>
<evidence type="ECO:0000313" key="3">
    <source>
        <dbReference type="WBParaSite" id="HCON_00168470-00001"/>
    </source>
</evidence>
<dbReference type="InterPro" id="IPR029063">
    <property type="entry name" value="SAM-dependent_MTases_sf"/>
</dbReference>
<reference evidence="3" key="1">
    <citation type="submission" date="2020-12" db="UniProtKB">
        <authorList>
            <consortium name="WormBaseParasite"/>
        </authorList>
    </citation>
    <scope>IDENTIFICATION</scope>
    <source>
        <strain evidence="3">MHco3</strain>
    </source>
</reference>
<protein>
    <submittedName>
        <fullName evidence="3">Methyltransferase-like protein 13</fullName>
    </submittedName>
</protein>
<dbReference type="OMA" id="ESSSLCY"/>
<dbReference type="AlphaFoldDB" id="A0A7I4Z1F4"/>
<organism evidence="2 3">
    <name type="scientific">Haemonchus contortus</name>
    <name type="common">Barber pole worm</name>
    <dbReference type="NCBI Taxonomy" id="6289"/>
    <lineage>
        <taxon>Eukaryota</taxon>
        <taxon>Metazoa</taxon>
        <taxon>Ecdysozoa</taxon>
        <taxon>Nematoda</taxon>
        <taxon>Chromadorea</taxon>
        <taxon>Rhabditida</taxon>
        <taxon>Rhabditina</taxon>
        <taxon>Rhabditomorpha</taxon>
        <taxon>Strongyloidea</taxon>
        <taxon>Trichostrongylidae</taxon>
        <taxon>Haemonchus</taxon>
    </lineage>
</organism>
<keyword evidence="1" id="KW-0472">Membrane</keyword>
<dbReference type="OrthoDB" id="5791544at2759"/>
<evidence type="ECO:0000256" key="1">
    <source>
        <dbReference type="SAM" id="Phobius"/>
    </source>
</evidence>
<dbReference type="Gene3D" id="3.40.50.150">
    <property type="entry name" value="Vaccinia Virus protein VP39"/>
    <property type="match status" value="1"/>
</dbReference>
<proteinExistence type="predicted"/>
<dbReference type="Proteomes" id="UP000025227">
    <property type="component" value="Unplaced"/>
</dbReference>
<keyword evidence="2" id="KW-1185">Reference proteome</keyword>
<feature type="transmembrane region" description="Helical" evidence="1">
    <location>
        <begin position="6"/>
        <end position="23"/>
    </location>
</feature>
<accession>A0A7I4Z1F4</accession>
<sequence>MLSYVTKFWWHLIVLGLAVYVGIKYVSISQSKTAGSNLEGRKTKDVKEFILKEKRRLLETYCEESSSLCYTVEDHPVLENNELVVKRLLLYKDSDMFFVSTVELETPKVLTWENFNSRQWPVNKLVIHNVYTRLMIAMGFVMEALEFDSLEWQNTLMIGLGGGTQNNFLSAVDFIMVNLTTVELNPLMATMAADWFGLEESRTNNVLVEDGVDFLSGAAQRGEKFKLIILDACGDVSQTRICPANDFMKSGVIKNIARVLEDNGVLTVNIISSRDFAANEEDVLAAYEKHFTTCFLLRYSEVQRLLVCTQREGWNFDKQKKRFMENFRNVDDRFDFGLADIIYREN</sequence>
<evidence type="ECO:0000313" key="2">
    <source>
        <dbReference type="Proteomes" id="UP000025227"/>
    </source>
</evidence>
<keyword evidence="1" id="KW-1133">Transmembrane helix</keyword>
<dbReference type="SUPFAM" id="SSF53335">
    <property type="entry name" value="S-adenosyl-L-methionine-dependent methyltransferases"/>
    <property type="match status" value="1"/>
</dbReference>
<keyword evidence="1" id="KW-0812">Transmembrane</keyword>